<dbReference type="PANTHER" id="PTHR28624">
    <property type="entry name" value="COILED-COIL DOMAIN-CONTAINING PROTEIN 51"/>
    <property type="match status" value="1"/>
</dbReference>
<name>A0A6J8EQU3_MYTCO</name>
<feature type="coiled-coil region" evidence="1">
    <location>
        <begin position="57"/>
        <end position="84"/>
    </location>
</feature>
<evidence type="ECO:0000313" key="4">
    <source>
        <dbReference type="Proteomes" id="UP000507470"/>
    </source>
</evidence>
<protein>
    <recommendedName>
        <fullName evidence="5">Coiled-coil domain-containing protein 51</fullName>
    </recommendedName>
</protein>
<keyword evidence="4" id="KW-1185">Reference proteome</keyword>
<dbReference type="EMBL" id="CACVKT020009704">
    <property type="protein sequence ID" value="CAC5422974.1"/>
    <property type="molecule type" value="Genomic_DNA"/>
</dbReference>
<keyword evidence="2" id="KW-0472">Membrane</keyword>
<organism evidence="3 4">
    <name type="scientific">Mytilus coruscus</name>
    <name type="common">Sea mussel</name>
    <dbReference type="NCBI Taxonomy" id="42192"/>
    <lineage>
        <taxon>Eukaryota</taxon>
        <taxon>Metazoa</taxon>
        <taxon>Spiralia</taxon>
        <taxon>Lophotrochozoa</taxon>
        <taxon>Mollusca</taxon>
        <taxon>Bivalvia</taxon>
        <taxon>Autobranchia</taxon>
        <taxon>Pteriomorphia</taxon>
        <taxon>Mytilida</taxon>
        <taxon>Mytiloidea</taxon>
        <taxon>Mytilidae</taxon>
        <taxon>Mytilinae</taxon>
        <taxon>Mytilus</taxon>
    </lineage>
</organism>
<keyword evidence="1" id="KW-0175">Coiled coil</keyword>
<accession>A0A6J8EQU3</accession>
<evidence type="ECO:0000256" key="1">
    <source>
        <dbReference type="SAM" id="Coils"/>
    </source>
</evidence>
<dbReference type="PROSITE" id="PS51257">
    <property type="entry name" value="PROKAR_LIPOPROTEIN"/>
    <property type="match status" value="1"/>
</dbReference>
<gene>
    <name evidence="3" type="ORF">MCOR_54984</name>
</gene>
<feature type="transmembrane region" description="Helical" evidence="2">
    <location>
        <begin position="164"/>
        <end position="187"/>
    </location>
</feature>
<reference evidence="3 4" key="1">
    <citation type="submission" date="2020-06" db="EMBL/GenBank/DDBJ databases">
        <authorList>
            <person name="Li R."/>
            <person name="Bekaert M."/>
        </authorList>
    </citation>
    <scope>NUCLEOTIDE SEQUENCE [LARGE SCALE GENOMIC DNA]</scope>
    <source>
        <strain evidence="4">wild</strain>
    </source>
</reference>
<dbReference type="InterPro" id="IPR037660">
    <property type="entry name" value="CCDC51"/>
</dbReference>
<keyword evidence="2" id="KW-0812">Transmembrane</keyword>
<sequence length="341" mass="38479">MNKLARFRFQNGFPVVFSCSKKSFSQKTLDSYIGPSTKGLLDSWIKKYEDFVGLTEVREAQAQVLQAESKFEEVQEKRRNTNKDLTVINSKLKNVAVELEKTNRGTDRYLELVTKENAIIKEENEMAEEVRLLEEQVRANFAILSSALRDSHEKERAQGERTKYWSIIGSIIGAAIGITGTTINNYLRMKELRGIVQTSAGTTEDYRKIAMQLCDAVKSQNSKYDEFLGDIRTAIGENISSPKHNGKYSSTQINDIVELLKNQDIKLTKEIAGVKELLGLKEASLSTSNVIYVGPQMEELLSQTEQNLEWKIKLNSLATVTFLYGAFALTLPFILSFFKGS</sequence>
<proteinExistence type="predicted"/>
<dbReference type="OrthoDB" id="6243211at2759"/>
<evidence type="ECO:0000313" key="3">
    <source>
        <dbReference type="EMBL" id="CAC5422974.1"/>
    </source>
</evidence>
<feature type="transmembrane region" description="Helical" evidence="2">
    <location>
        <begin position="317"/>
        <end position="338"/>
    </location>
</feature>
<dbReference type="PANTHER" id="PTHR28624:SF1">
    <property type="entry name" value="MITOCHONDRIAL POTASSIUM CHANNEL"/>
    <property type="match status" value="1"/>
</dbReference>
<evidence type="ECO:0008006" key="5">
    <source>
        <dbReference type="Google" id="ProtNLM"/>
    </source>
</evidence>
<dbReference type="AlphaFoldDB" id="A0A6J8EQU3"/>
<evidence type="ECO:0000256" key="2">
    <source>
        <dbReference type="SAM" id="Phobius"/>
    </source>
</evidence>
<keyword evidence="2" id="KW-1133">Transmembrane helix</keyword>
<dbReference type="Proteomes" id="UP000507470">
    <property type="component" value="Unassembled WGS sequence"/>
</dbReference>